<dbReference type="EMBL" id="FUWR01000001">
    <property type="protein sequence ID" value="SJZ39749.1"/>
    <property type="molecule type" value="Genomic_DNA"/>
</dbReference>
<evidence type="ECO:0008006" key="4">
    <source>
        <dbReference type="Google" id="ProtNLM"/>
    </source>
</evidence>
<dbReference type="InterPro" id="IPR012861">
    <property type="entry name" value="DUF1634"/>
</dbReference>
<gene>
    <name evidence="2" type="ORF">SAMN02745119_00458</name>
</gene>
<dbReference type="AlphaFoldDB" id="A0A1T4KBG5"/>
<feature type="transmembrane region" description="Helical" evidence="1">
    <location>
        <begin position="57"/>
        <end position="77"/>
    </location>
</feature>
<name>A0A1T4KBG5_9BACT</name>
<organism evidence="2 3">
    <name type="scientific">Trichlorobacter thiogenes</name>
    <dbReference type="NCBI Taxonomy" id="115783"/>
    <lineage>
        <taxon>Bacteria</taxon>
        <taxon>Pseudomonadati</taxon>
        <taxon>Thermodesulfobacteriota</taxon>
        <taxon>Desulfuromonadia</taxon>
        <taxon>Geobacterales</taxon>
        <taxon>Geobacteraceae</taxon>
        <taxon>Trichlorobacter</taxon>
    </lineage>
</organism>
<protein>
    <recommendedName>
        <fullName evidence="4">DUF1634 domain-containing protein</fullName>
    </recommendedName>
</protein>
<evidence type="ECO:0000256" key="1">
    <source>
        <dbReference type="SAM" id="Phobius"/>
    </source>
</evidence>
<dbReference type="Pfam" id="PF07843">
    <property type="entry name" value="DUF1634"/>
    <property type="match status" value="1"/>
</dbReference>
<proteinExistence type="predicted"/>
<keyword evidence="1" id="KW-0812">Transmembrane</keyword>
<dbReference type="Proteomes" id="UP000190102">
    <property type="component" value="Unassembled WGS sequence"/>
</dbReference>
<dbReference type="OrthoDB" id="5397897at2"/>
<sequence length="107" mass="11205">MTPHKPDSTTTSAHEPIELSLARLLRIGSFIAAVLIAAGIGVMLLGNEAVATRLITAGLLALLATPIMRVITAGLIFVREKDWRFACFCLVVICALAAGILLGQGHG</sequence>
<feature type="transmembrane region" description="Helical" evidence="1">
    <location>
        <begin position="24"/>
        <end position="45"/>
    </location>
</feature>
<evidence type="ECO:0000313" key="2">
    <source>
        <dbReference type="EMBL" id="SJZ39749.1"/>
    </source>
</evidence>
<keyword evidence="3" id="KW-1185">Reference proteome</keyword>
<keyword evidence="1" id="KW-0472">Membrane</keyword>
<reference evidence="3" key="1">
    <citation type="submission" date="2017-02" db="EMBL/GenBank/DDBJ databases">
        <authorList>
            <person name="Varghese N."/>
            <person name="Submissions S."/>
        </authorList>
    </citation>
    <scope>NUCLEOTIDE SEQUENCE [LARGE SCALE GENOMIC DNA]</scope>
    <source>
        <strain evidence="3">ATCC BAA-34</strain>
    </source>
</reference>
<dbReference type="STRING" id="115783.SAMN02745119_00458"/>
<keyword evidence="1" id="KW-1133">Transmembrane helix</keyword>
<dbReference type="RefSeq" id="WP_078788745.1">
    <property type="nucleotide sequence ID" value="NZ_FUWR01000001.1"/>
</dbReference>
<evidence type="ECO:0000313" key="3">
    <source>
        <dbReference type="Proteomes" id="UP000190102"/>
    </source>
</evidence>
<accession>A0A1T4KBG5</accession>
<feature type="transmembrane region" description="Helical" evidence="1">
    <location>
        <begin position="83"/>
        <end position="103"/>
    </location>
</feature>